<organism evidence="2 3">
    <name type="scientific">Ligilactobacillus salivarius</name>
    <dbReference type="NCBI Taxonomy" id="1624"/>
    <lineage>
        <taxon>Bacteria</taxon>
        <taxon>Bacillati</taxon>
        <taxon>Bacillota</taxon>
        <taxon>Bacilli</taxon>
        <taxon>Lactobacillales</taxon>
        <taxon>Lactobacillaceae</taxon>
        <taxon>Ligilactobacillus</taxon>
    </lineage>
</organism>
<dbReference type="Proteomes" id="UP000437575">
    <property type="component" value="Unassembled WGS sequence"/>
</dbReference>
<accession>A0A6A8LJP0</accession>
<sequence>MRFIIGYGLLGYIAFVAIIILGVVVGNILYFNIVKDRISSKRYISFSIGMILNIIICLLLDIAAQYLLYKTFLRYLTNAIDTVVSSFIDLIKLQYILAWFIIPIALVFIYYAILSVLAYMKEYQAWIEWNKKYGDGDEVIDGDPDNNKKKKGFFSSIIPAFKKKELKYELKVNDSELSDIPYTEPLKLMKCSKLSQKGVLQIGKTDKGYVMVVNSKDHENKLKGLIEKFHSVNDITAKMPYIVFFNENELTVDNIKDYGRKILKERRSKK</sequence>
<protein>
    <submittedName>
        <fullName evidence="2">Uncharacterized protein</fullName>
    </submittedName>
</protein>
<keyword evidence="1" id="KW-1133">Transmembrane helix</keyword>
<comment type="caution">
    <text evidence="2">The sequence shown here is derived from an EMBL/GenBank/DDBJ whole genome shotgun (WGS) entry which is preliminary data.</text>
</comment>
<proteinExistence type="predicted"/>
<name>A0A6A8LJP0_9LACO</name>
<feature type="transmembrane region" description="Helical" evidence="1">
    <location>
        <begin position="96"/>
        <end position="120"/>
    </location>
</feature>
<evidence type="ECO:0000313" key="3">
    <source>
        <dbReference type="Proteomes" id="UP000437575"/>
    </source>
</evidence>
<dbReference type="EMBL" id="WKKZ01000001">
    <property type="protein sequence ID" value="MSE04295.1"/>
    <property type="molecule type" value="Genomic_DNA"/>
</dbReference>
<feature type="transmembrane region" description="Helical" evidence="1">
    <location>
        <begin position="43"/>
        <end position="68"/>
    </location>
</feature>
<keyword evidence="1" id="KW-0812">Transmembrane</keyword>
<keyword evidence="1" id="KW-0472">Membrane</keyword>
<evidence type="ECO:0000313" key="2">
    <source>
        <dbReference type="EMBL" id="MSE04295.1"/>
    </source>
</evidence>
<evidence type="ECO:0000256" key="1">
    <source>
        <dbReference type="SAM" id="Phobius"/>
    </source>
</evidence>
<reference evidence="2 3" key="1">
    <citation type="submission" date="2019-11" db="EMBL/GenBank/DDBJ databases">
        <title>Draft Genome Sequence of Plant Growth-Promoting Rhizosphere-Associated Bacteria.</title>
        <authorList>
            <person name="Vasilyev I.Y."/>
            <person name="Radchenko V."/>
            <person name="Ilnitskaya E.V."/>
        </authorList>
    </citation>
    <scope>NUCLEOTIDE SEQUENCE [LARGE SCALE GENOMIC DNA]</scope>
    <source>
        <strain evidence="2 3">VRA_1sq_f</strain>
    </source>
</reference>
<gene>
    <name evidence="2" type="ORF">GKC34_00175</name>
</gene>
<feature type="transmembrane region" description="Helical" evidence="1">
    <location>
        <begin position="12"/>
        <end position="31"/>
    </location>
</feature>
<dbReference type="AlphaFoldDB" id="A0A6A8LJP0"/>